<dbReference type="InterPro" id="IPR004854">
    <property type="entry name" value="Ufd1-like"/>
</dbReference>
<dbReference type="OrthoDB" id="193703at2759"/>
<dbReference type="Gene3D" id="2.40.40.50">
    <property type="entry name" value="Ubiquitin fusion degradation protein UFD1, N-terminal domain"/>
    <property type="match status" value="1"/>
</dbReference>
<dbReference type="Gene3D" id="3.10.330.10">
    <property type="match status" value="1"/>
</dbReference>
<feature type="region of interest" description="Disordered" evidence="1">
    <location>
        <begin position="126"/>
        <end position="146"/>
    </location>
</feature>
<feature type="domain" description="DUF7590" evidence="3">
    <location>
        <begin position="265"/>
        <end position="384"/>
    </location>
</feature>
<dbReference type="GO" id="GO:0031593">
    <property type="term" value="F:polyubiquitin modification-dependent protein binding"/>
    <property type="evidence" value="ECO:0007669"/>
    <property type="project" value="TreeGrafter"/>
</dbReference>
<dbReference type="InterPro" id="IPR042299">
    <property type="entry name" value="Ufd1-like_Nn"/>
</dbReference>
<evidence type="ECO:0000259" key="3">
    <source>
        <dbReference type="Pfam" id="PF24503"/>
    </source>
</evidence>
<dbReference type="Gene3D" id="6.10.130.10">
    <property type="entry name" value="Ubiquitin-protein ligase E3A, N-terminal zinc-binding domain (AZUL)"/>
    <property type="match status" value="1"/>
</dbReference>
<dbReference type="Pfam" id="PF16558">
    <property type="entry name" value="AZUL"/>
    <property type="match status" value="1"/>
</dbReference>
<dbReference type="InterPro" id="IPR032353">
    <property type="entry name" value="AZUL"/>
</dbReference>
<dbReference type="InterPro" id="IPR056012">
    <property type="entry name" value="DUF7590"/>
</dbReference>
<name>A0A381LJ49_BLUGR</name>
<dbReference type="Pfam" id="PF24503">
    <property type="entry name" value="DUF7590"/>
    <property type="match status" value="1"/>
</dbReference>
<dbReference type="Pfam" id="PF23580">
    <property type="entry name" value="Znf_XAF1_N"/>
    <property type="match status" value="1"/>
</dbReference>
<evidence type="ECO:0000259" key="4">
    <source>
        <dbReference type="Pfam" id="PF24842"/>
    </source>
</evidence>
<protein>
    <submittedName>
        <fullName evidence="5">Bgt-1630</fullName>
    </submittedName>
</protein>
<gene>
    <name evidence="5" type="ORF">BGT96224V2_LOCUS6987</name>
</gene>
<evidence type="ECO:0000313" key="5">
    <source>
        <dbReference type="EMBL" id="SUZ13878.1"/>
    </source>
</evidence>
<proteinExistence type="predicted"/>
<dbReference type="EMBL" id="UIGY01000249">
    <property type="protein sequence ID" value="SUZ13878.1"/>
    <property type="molecule type" value="Genomic_DNA"/>
</dbReference>
<dbReference type="InterPro" id="IPR042556">
    <property type="entry name" value="AZUL_sf"/>
</dbReference>
<reference evidence="5" key="1">
    <citation type="submission" date="2018-07" db="EMBL/GenBank/DDBJ databases">
        <authorList>
            <person name="Quirk P.G."/>
            <person name="Krulwich T.A."/>
        </authorList>
    </citation>
    <scope>NUCLEOTIDE SEQUENCE</scope>
    <source>
        <strain evidence="5">96224</strain>
    </source>
</reference>
<evidence type="ECO:0000256" key="1">
    <source>
        <dbReference type="SAM" id="MobiDB-lite"/>
    </source>
</evidence>
<feature type="compositionally biased region" description="Polar residues" evidence="1">
    <location>
        <begin position="136"/>
        <end position="146"/>
    </location>
</feature>
<organism evidence="5">
    <name type="scientific">Blumeria graminis f. sp. tritici 96224</name>
    <dbReference type="NCBI Taxonomy" id="1268274"/>
    <lineage>
        <taxon>Eukaryota</taxon>
        <taxon>Fungi</taxon>
        <taxon>Dikarya</taxon>
        <taxon>Ascomycota</taxon>
        <taxon>Pezizomycotina</taxon>
        <taxon>Leotiomycetes</taxon>
        <taxon>Erysiphales</taxon>
        <taxon>Erysiphaceae</taxon>
        <taxon>Blumeria</taxon>
    </lineage>
</organism>
<dbReference type="Pfam" id="PF24842">
    <property type="entry name" value="UFD1_N2"/>
    <property type="match status" value="1"/>
</dbReference>
<dbReference type="GO" id="GO:0006511">
    <property type="term" value="P:ubiquitin-dependent protein catabolic process"/>
    <property type="evidence" value="ECO:0007669"/>
    <property type="project" value="InterPro"/>
</dbReference>
<dbReference type="PANTHER" id="PTHR12555">
    <property type="entry name" value="UBIQUITIN FUSION DEGRADATON PROTEIN 1"/>
    <property type="match status" value="1"/>
</dbReference>
<feature type="domain" description="Ubiquitin-protein ligase E3A N-terminal zinc-binding" evidence="2">
    <location>
        <begin position="627"/>
        <end position="654"/>
    </location>
</feature>
<dbReference type="PANTHER" id="PTHR12555:SF15">
    <property type="entry name" value="FUSION DEGRADATION PROTEIN (UFD1), PUTATIVE (AFU_ORTHOLOGUE AFUA_4G04640)-RELATED"/>
    <property type="match status" value="1"/>
</dbReference>
<accession>A0A381LJ49</accession>
<dbReference type="GO" id="GO:0034098">
    <property type="term" value="C:VCP-NPL4-UFD1 AAA ATPase complex"/>
    <property type="evidence" value="ECO:0007669"/>
    <property type="project" value="TreeGrafter"/>
</dbReference>
<dbReference type="GO" id="GO:0036503">
    <property type="term" value="P:ERAD pathway"/>
    <property type="evidence" value="ECO:0007669"/>
    <property type="project" value="TreeGrafter"/>
</dbReference>
<sequence>MTGQETGLNWTKVYNVASRTRTALSGDNISLPQSALEELLVRSSTLGKTNSHTASGNQYPSTPALSTASSGRDTHQELPYPLTFLLVNPQNDKRVYTGIKEFSMEENEIGLSPFLLEALEISTASRNELKDETDTRSNPGQMSRESIDTSMPQITVSLKLLPKGVYVRLRPLESGYDSDNWKSLLERSLRQNFTTLTNGKVLKINASRTQEFSFLIDKLLPAGDGICVINTDLEVDIEALNEEQARETLMKIQPRPSNPNTSNVSSTGGELNLWKQSEGKVFQGQYVDYILPSWDRSQGIIVEMSGSHVQLLVSPYSSHQRARPREDEHVWGRLDTESIKRITIFPSDLDLEKTEAIYISLHVHGSRSIAHMFSLQVMPLTLSMSSSQPPDIEKNEIVHDENTDQCKTCLQWIPKRSMLIHENFCARNNIICSKCQKVFKKQSSEWQQHWHCEFDASHGETLEEKTAHDEVFHTPRSCPHCHHDATNTLELAAHRTSVCPGKLILCQFCHLEVPQEGDPLNPSAETLITGLTAHEVLDGARTTECRVCNKIIRLRDICSHQKHHELENSNKSKPQVCRNMNCSRTLDSVEMLGNTGNSLGLCSMCFGPLYANIYDPEGKVLKRRIERRYLTQLISGCGKPWCCNEYCKTSRKLELTSRTALPIIKPLIQNLDNGDFYFCVDEKCQQARNLANMMAAEKVFELEWWIAALEVRENLDDAMTWLRDHAPKSF</sequence>
<feature type="region of interest" description="Disordered" evidence="1">
    <location>
        <begin position="47"/>
        <end position="74"/>
    </location>
</feature>
<feature type="compositionally biased region" description="Polar residues" evidence="1">
    <location>
        <begin position="47"/>
        <end position="71"/>
    </location>
</feature>
<evidence type="ECO:0000259" key="2">
    <source>
        <dbReference type="Pfam" id="PF16558"/>
    </source>
</evidence>
<feature type="domain" description="Ubiquitin fusion degradation protein UFD1 N-terminal subdomain 2" evidence="4">
    <location>
        <begin position="163"/>
        <end position="239"/>
    </location>
</feature>
<dbReference type="InterPro" id="IPR055418">
    <property type="entry name" value="UFD1_N2"/>
</dbReference>
<dbReference type="AlphaFoldDB" id="A0A381LJ49"/>